<sequence length="918" mass="105097">MRFTHLEKATTVLSDHPVRLRSAYAVGPVMLPENCGVGREWSSYFAHEDWNLEKACDEEGVELSAGGKAACRLLTELDPRTAELNLGVFPPLAEQERLLLVSNLRCMAAQEVIFRPFEGTGQIWIDGTLVYAESGPFRLYLEEGDHTVVIIAAFIPEEARSIRISGNQVCDEPDVTELHREFVERNIRFHMAWLEVEKSAGREGEDSPILFYLLRKDRIDLPLDQTLWVEVTNDEGMELDRFPAHWEQEQSYDWDEEKAENTGMLHFTVTYRDHEAVEHHFVYSALVRPLSVVVEGLQEEYDRYIQARAIDILPSTQKIQIEGLLEELKRLTDLPEDPFEIWDYRIVREYIKLLKQIFTNGHTEQSQPPSLLQEEHIFLSNDGIGEGFFVSRLDNSLQRYTIQLPRSYSTDRQYPLIVLMPGKRYELGLPDFQNRGFGQGWEEEAIFVTFSCRGVTLGSYIGEAAFLEGLDVILQAYRVDEDRVYLTGYSNGAYAAWAMAQAYPSRFAAIAVISGAPHPKHLINLLNMPILNVCGDQDYLFAQAYTAPVTTLPSDHFKGVVERHSNHWDTHELRLLDGVLGWLLQWKRDVVPQRIAYRTERGRHNRAYWLELTRMDENEEYAELYGEMSATGELDIEAVHAEEFIVHLSQEVMPLELAQVRIGARIFVLDLREYSRFRFVKTQSHKRPSPEYRLIAEREEESNGCFTKESDAKKKMVDSKSVGRNVLSHGMGVLDIYMDRLHIVLPSSYATPEEEQAVKRTANALASPRTATWNPYIGVHYPVVSSNDITEEALADSNVICITSGLSRHELLQKHQADLQITCTEEGYTLGDDFTAGEYCLSYIQPSPWSATQQMLVVATNSPRMLGKNLFMRRLIMPGYFNGLHPYLNKEIIVYDSKGVRAFNFTSIRHAQQKLQGQ</sequence>
<organism evidence="3 4">
    <name type="scientific">Paenibacillus peoriae</name>
    <dbReference type="NCBI Taxonomy" id="59893"/>
    <lineage>
        <taxon>Bacteria</taxon>
        <taxon>Bacillati</taxon>
        <taxon>Bacillota</taxon>
        <taxon>Bacilli</taxon>
        <taxon>Bacillales</taxon>
        <taxon>Paenibacillaceae</taxon>
        <taxon>Paenibacillus</taxon>
    </lineage>
</organism>
<dbReference type="EMBL" id="CP061172">
    <property type="protein sequence ID" value="QNR69464.1"/>
    <property type="molecule type" value="Genomic_DNA"/>
</dbReference>
<proteinExistence type="predicted"/>
<dbReference type="PANTHER" id="PTHR43037">
    <property type="entry name" value="UNNAMED PRODUCT-RELATED"/>
    <property type="match status" value="1"/>
</dbReference>
<dbReference type="InterPro" id="IPR029058">
    <property type="entry name" value="AB_hydrolase_fold"/>
</dbReference>
<dbReference type="RefSeq" id="WP_190299172.1">
    <property type="nucleotide sequence ID" value="NZ_CP061172.1"/>
</dbReference>
<dbReference type="Proteomes" id="UP000516384">
    <property type="component" value="Chromosome"/>
</dbReference>
<evidence type="ECO:0000313" key="4">
    <source>
        <dbReference type="Proteomes" id="UP000516384"/>
    </source>
</evidence>
<name>A0A7H0YEF6_9BACL</name>
<dbReference type="AlphaFoldDB" id="A0A7H0YEF6"/>
<dbReference type="GO" id="GO:0016787">
    <property type="term" value="F:hydrolase activity"/>
    <property type="evidence" value="ECO:0007669"/>
    <property type="project" value="UniProtKB-KW"/>
</dbReference>
<keyword evidence="1" id="KW-0732">Signal</keyword>
<dbReference type="InterPro" id="IPR050955">
    <property type="entry name" value="Plant_Biomass_Hydrol_Est"/>
</dbReference>
<dbReference type="Gene3D" id="3.40.50.1820">
    <property type="entry name" value="alpha/beta hydrolase"/>
    <property type="match status" value="1"/>
</dbReference>
<evidence type="ECO:0000313" key="3">
    <source>
        <dbReference type="EMBL" id="QNR69464.1"/>
    </source>
</evidence>
<evidence type="ECO:0000256" key="1">
    <source>
        <dbReference type="ARBA" id="ARBA00022729"/>
    </source>
</evidence>
<keyword evidence="2" id="KW-0378">Hydrolase</keyword>
<dbReference type="InterPro" id="IPR010126">
    <property type="entry name" value="Esterase_phb"/>
</dbReference>
<accession>A0A7H0YEF6</accession>
<gene>
    <name evidence="3" type="ORF">IAQ67_10830</name>
</gene>
<dbReference type="SUPFAM" id="SSF53474">
    <property type="entry name" value="alpha/beta-Hydrolases"/>
    <property type="match status" value="1"/>
</dbReference>
<dbReference type="GO" id="GO:0005576">
    <property type="term" value="C:extracellular region"/>
    <property type="evidence" value="ECO:0007669"/>
    <property type="project" value="InterPro"/>
</dbReference>
<dbReference type="PANTHER" id="PTHR43037:SF5">
    <property type="entry name" value="FERULOYL ESTERASE"/>
    <property type="match status" value="1"/>
</dbReference>
<protein>
    <submittedName>
        <fullName evidence="3">PdpB protein</fullName>
    </submittedName>
</protein>
<evidence type="ECO:0000256" key="2">
    <source>
        <dbReference type="ARBA" id="ARBA00022801"/>
    </source>
</evidence>
<reference evidence="3 4" key="1">
    <citation type="submission" date="2020-09" db="EMBL/GenBank/DDBJ databases">
        <title>Characterization of Paenibacillus peoriae strain ZF390 with broad-spectrum antimicrobial activity as a potential biocontrol agent.</title>
        <authorList>
            <person name="Li L."/>
            <person name="Zhao Y."/>
            <person name="Li B."/>
            <person name="Xie X."/>
        </authorList>
    </citation>
    <scope>NUCLEOTIDE SEQUENCE [LARGE SCALE GENOMIC DNA]</scope>
    <source>
        <strain evidence="3 4">ZF390</strain>
    </source>
</reference>
<dbReference type="Pfam" id="PF10503">
    <property type="entry name" value="Esterase_PHB"/>
    <property type="match status" value="1"/>
</dbReference>